<gene>
    <name evidence="2" type="ORF">HHI36_016932</name>
</gene>
<evidence type="ECO:0000313" key="3">
    <source>
        <dbReference type="Proteomes" id="UP001516400"/>
    </source>
</evidence>
<reference evidence="2 3" key="1">
    <citation type="journal article" date="2021" name="BMC Biol.">
        <title>Horizontally acquired antibacterial genes associated with adaptive radiation of ladybird beetles.</title>
        <authorList>
            <person name="Li H.S."/>
            <person name="Tang X.F."/>
            <person name="Huang Y.H."/>
            <person name="Xu Z.Y."/>
            <person name="Chen M.L."/>
            <person name="Du X.Y."/>
            <person name="Qiu B.Y."/>
            <person name="Chen P.T."/>
            <person name="Zhang W."/>
            <person name="Slipinski A."/>
            <person name="Escalona H.E."/>
            <person name="Waterhouse R.M."/>
            <person name="Zwick A."/>
            <person name="Pang H."/>
        </authorList>
    </citation>
    <scope>NUCLEOTIDE SEQUENCE [LARGE SCALE GENOMIC DNA]</scope>
    <source>
        <strain evidence="2">SYSU2018</strain>
    </source>
</reference>
<keyword evidence="1" id="KW-1133">Transmembrane helix</keyword>
<organism evidence="2 3">
    <name type="scientific">Cryptolaemus montrouzieri</name>
    <dbReference type="NCBI Taxonomy" id="559131"/>
    <lineage>
        <taxon>Eukaryota</taxon>
        <taxon>Metazoa</taxon>
        <taxon>Ecdysozoa</taxon>
        <taxon>Arthropoda</taxon>
        <taxon>Hexapoda</taxon>
        <taxon>Insecta</taxon>
        <taxon>Pterygota</taxon>
        <taxon>Neoptera</taxon>
        <taxon>Endopterygota</taxon>
        <taxon>Coleoptera</taxon>
        <taxon>Polyphaga</taxon>
        <taxon>Cucujiformia</taxon>
        <taxon>Coccinelloidea</taxon>
        <taxon>Coccinellidae</taxon>
        <taxon>Scymninae</taxon>
        <taxon>Scymnini</taxon>
        <taxon>Cryptolaemus</taxon>
    </lineage>
</organism>
<keyword evidence="3" id="KW-1185">Reference proteome</keyword>
<feature type="transmembrane region" description="Helical" evidence="1">
    <location>
        <begin position="196"/>
        <end position="216"/>
    </location>
</feature>
<evidence type="ECO:0008006" key="4">
    <source>
        <dbReference type="Google" id="ProtNLM"/>
    </source>
</evidence>
<protein>
    <recommendedName>
        <fullName evidence="4">Envelope protein</fullName>
    </recommendedName>
</protein>
<name>A0ABD2NL13_9CUCU</name>
<dbReference type="EMBL" id="JABFTP020000124">
    <property type="protein sequence ID" value="KAL3279421.1"/>
    <property type="molecule type" value="Genomic_DNA"/>
</dbReference>
<comment type="caution">
    <text evidence="2">The sequence shown here is derived from an EMBL/GenBank/DDBJ whole genome shotgun (WGS) entry which is preliminary data.</text>
</comment>
<evidence type="ECO:0000313" key="2">
    <source>
        <dbReference type="EMBL" id="KAL3279421.1"/>
    </source>
</evidence>
<dbReference type="AlphaFoldDB" id="A0ABD2NL13"/>
<proteinExistence type="predicted"/>
<keyword evidence="1" id="KW-0812">Transmembrane</keyword>
<dbReference type="Proteomes" id="UP001516400">
    <property type="component" value="Unassembled WGS sequence"/>
</dbReference>
<evidence type="ECO:0000256" key="1">
    <source>
        <dbReference type="SAM" id="Phobius"/>
    </source>
</evidence>
<keyword evidence="1" id="KW-0472">Membrane</keyword>
<sequence>MNYALLSYNNSVHSALEYTPFQITRGKLDYRNPFELDDNHKISQYIQDHSENLKTISTLIREKLISKQEKNLEYANENRQDNIEIDTSKNLYKTEPTKIRSLCNTEGIHEIAKPSIISLDGCRVSIGGKEFQTQQTTHEEFLFELPEVELPPIYEENRKTLHLKNIDQEQILQINTFANNLRITELQKLNESKHPWYNTLIIIVTAISISSVLIYMKLRKSRKLRSQISTQSTKISEPLFSSLGREELHC</sequence>
<accession>A0ABD2NL13</accession>